<dbReference type="KEGG" id="rvi:RVIR1_00890"/>
<reference evidence="1 2" key="1">
    <citation type="submission" date="2017-03" db="EMBL/GenBank/DDBJ databases">
        <title>The genome sequence of Candidatus Rickettsiella viridis.</title>
        <authorList>
            <person name="Nikoh N."/>
            <person name="Tsuchida T."/>
            <person name="Yamaguchi K."/>
            <person name="Maeda T."/>
            <person name="Shigenobu S."/>
            <person name="Fukatsu T."/>
        </authorList>
    </citation>
    <scope>NUCLEOTIDE SEQUENCE [LARGE SCALE GENOMIC DNA]</scope>
    <source>
        <strain evidence="1 2">Ap-RA04</strain>
    </source>
</reference>
<dbReference type="Proteomes" id="UP000282483">
    <property type="component" value="Chromosome"/>
</dbReference>
<gene>
    <name evidence="1" type="ORF">RVIR1_00890</name>
</gene>
<accession>A0A2Z5UUF5</accession>
<evidence type="ECO:0000313" key="2">
    <source>
        <dbReference type="Proteomes" id="UP000282483"/>
    </source>
</evidence>
<dbReference type="RefSeq" id="WP_126322156.1">
    <property type="nucleotide sequence ID" value="NZ_AP018005.1"/>
</dbReference>
<name>A0A2Z5UUF5_9COXI</name>
<protein>
    <submittedName>
        <fullName evidence="1">Putative L-lactate dehydrogenase</fullName>
    </submittedName>
</protein>
<organism evidence="1 2">
    <name type="scientific">Candidatus Rickettsiella viridis</name>
    <dbReference type="NCBI Taxonomy" id="676208"/>
    <lineage>
        <taxon>Bacteria</taxon>
        <taxon>Pseudomonadati</taxon>
        <taxon>Pseudomonadota</taxon>
        <taxon>Gammaproteobacteria</taxon>
        <taxon>Legionellales</taxon>
        <taxon>Coxiellaceae</taxon>
        <taxon>Rickettsiella</taxon>
    </lineage>
</organism>
<dbReference type="AlphaFoldDB" id="A0A2Z5UUF5"/>
<sequence length="258" mass="28453">MNNQLKGQDVLYCLFGLLIRQQSYVYLDYSAIDKEITPNRFAGVLESFPVNSFIEKAYASGNLVAKLLVKDLFKNQLKNFNKRVSLDQEQSILIHNLPAILDFLGSFIGLSSGKTVNKLLALVDESTLRDFLIENPEVAKEIVALSVINMFIHTILPLCAELKNTYIGNHALNIFKAYLKQWPLFLRSSPSSLQAFFSALSVSISKSVSNGLTKVVDTGFALAANRPTFFRGIALDGAEKLCQVEAKVAISASVSGPR</sequence>
<evidence type="ECO:0000313" key="1">
    <source>
        <dbReference type="EMBL" id="BBB14631.1"/>
    </source>
</evidence>
<dbReference type="EMBL" id="AP018005">
    <property type="protein sequence ID" value="BBB14631.1"/>
    <property type="molecule type" value="Genomic_DNA"/>
</dbReference>
<keyword evidence="2" id="KW-1185">Reference proteome</keyword>
<proteinExistence type="predicted"/>